<dbReference type="STRING" id="692418.SAMN04488029_2683"/>
<evidence type="ECO:0000313" key="1">
    <source>
        <dbReference type="EMBL" id="SMD36047.1"/>
    </source>
</evidence>
<dbReference type="EMBL" id="FWYF01000003">
    <property type="protein sequence ID" value="SMD36047.1"/>
    <property type="molecule type" value="Genomic_DNA"/>
</dbReference>
<dbReference type="AlphaFoldDB" id="A0A1W2GHC4"/>
<sequence>MENRSHFHNNGEFMEYLKSHVRQLLADKGYDDLITVNTARRSGVNCAVWIRPRNAVSPNTQLIPGGKLHTRGESTLLDKTSSILDALERKIELHAAKMNLQPLV</sequence>
<accession>A0A1W2GHC4</accession>
<name>A0A1W2GHC4_REIFA</name>
<keyword evidence="2" id="KW-1185">Reference proteome</keyword>
<reference evidence="1 2" key="1">
    <citation type="submission" date="2017-04" db="EMBL/GenBank/DDBJ databases">
        <authorList>
            <person name="Afonso C.L."/>
            <person name="Miller P.J."/>
            <person name="Scott M.A."/>
            <person name="Spackman E."/>
            <person name="Goraichik I."/>
            <person name="Dimitrov K.M."/>
            <person name="Suarez D.L."/>
            <person name="Swayne D.E."/>
        </authorList>
    </citation>
    <scope>NUCLEOTIDE SEQUENCE [LARGE SCALE GENOMIC DNA]</scope>
    <source>
        <strain evidence="1 2">DSM 26133</strain>
    </source>
</reference>
<evidence type="ECO:0000313" key="2">
    <source>
        <dbReference type="Proteomes" id="UP000192472"/>
    </source>
</evidence>
<organism evidence="1 2">
    <name type="scientific">Reichenbachiella faecimaris</name>
    <dbReference type="NCBI Taxonomy" id="692418"/>
    <lineage>
        <taxon>Bacteria</taxon>
        <taxon>Pseudomonadati</taxon>
        <taxon>Bacteroidota</taxon>
        <taxon>Cytophagia</taxon>
        <taxon>Cytophagales</taxon>
        <taxon>Reichenbachiellaceae</taxon>
        <taxon>Reichenbachiella</taxon>
    </lineage>
</organism>
<gene>
    <name evidence="1" type="ORF">SAMN04488029_2683</name>
</gene>
<dbReference type="Proteomes" id="UP000192472">
    <property type="component" value="Unassembled WGS sequence"/>
</dbReference>
<dbReference type="RefSeq" id="WP_084373352.1">
    <property type="nucleotide sequence ID" value="NZ_FWYF01000003.1"/>
</dbReference>
<protein>
    <submittedName>
        <fullName evidence="1">Uncharacterized protein</fullName>
    </submittedName>
</protein>
<proteinExistence type="predicted"/>